<organism evidence="1 2">
    <name type="scientific">Ditylenchus dipsaci</name>
    <dbReference type="NCBI Taxonomy" id="166011"/>
    <lineage>
        <taxon>Eukaryota</taxon>
        <taxon>Metazoa</taxon>
        <taxon>Ecdysozoa</taxon>
        <taxon>Nematoda</taxon>
        <taxon>Chromadorea</taxon>
        <taxon>Rhabditida</taxon>
        <taxon>Tylenchina</taxon>
        <taxon>Tylenchomorpha</taxon>
        <taxon>Sphaerularioidea</taxon>
        <taxon>Anguinidae</taxon>
        <taxon>Anguininae</taxon>
        <taxon>Ditylenchus</taxon>
    </lineage>
</organism>
<dbReference type="WBParaSite" id="jg15549">
    <property type="protein sequence ID" value="jg15549"/>
    <property type="gene ID" value="jg15549"/>
</dbReference>
<keyword evidence="1" id="KW-1185">Reference proteome</keyword>
<dbReference type="Proteomes" id="UP000887574">
    <property type="component" value="Unplaced"/>
</dbReference>
<reference evidence="2" key="1">
    <citation type="submission" date="2022-11" db="UniProtKB">
        <authorList>
            <consortium name="WormBaseParasite"/>
        </authorList>
    </citation>
    <scope>IDENTIFICATION</scope>
</reference>
<protein>
    <submittedName>
        <fullName evidence="2">Uncharacterized protein</fullName>
    </submittedName>
</protein>
<name>A0A915D3T2_9BILA</name>
<evidence type="ECO:0000313" key="2">
    <source>
        <dbReference type="WBParaSite" id="jg15549"/>
    </source>
</evidence>
<sequence length="122" mass="13860">MENGRSPHFLQPTETNDCQSALCFIRVLAADPLQIHLYLLPLCVPLRRTSAISDIIYNLFQRKSTTSLKAIHRSLEHFDSLTLVPPDKCFFHLLMLAGCQSRTAGFTPPSIAPRTCFWIKCR</sequence>
<proteinExistence type="predicted"/>
<evidence type="ECO:0000313" key="1">
    <source>
        <dbReference type="Proteomes" id="UP000887574"/>
    </source>
</evidence>
<dbReference type="AlphaFoldDB" id="A0A915D3T2"/>
<accession>A0A915D3T2</accession>